<dbReference type="PANTHER" id="PTHR45674">
    <property type="entry name" value="DNA LIGASE 1/3 FAMILY MEMBER"/>
    <property type="match status" value="1"/>
</dbReference>
<dbReference type="EC" id="6.5.1.1" evidence="4"/>
<evidence type="ECO:0000313" key="4">
    <source>
        <dbReference type="EMBL" id="MET4721895.1"/>
    </source>
</evidence>
<feature type="domain" description="ATP-dependent DNA ligase family profile" evidence="3">
    <location>
        <begin position="18"/>
        <end position="183"/>
    </location>
</feature>
<dbReference type="CDD" id="cd07906">
    <property type="entry name" value="Adenylation_DNA_ligase_LigD_LigC"/>
    <property type="match status" value="1"/>
</dbReference>
<evidence type="ECO:0000313" key="5">
    <source>
        <dbReference type="Proteomes" id="UP001549291"/>
    </source>
</evidence>
<name>A0ABV2RY75_BRAJP</name>
<keyword evidence="2 4" id="KW-0436">Ligase</keyword>
<evidence type="ECO:0000256" key="1">
    <source>
        <dbReference type="ARBA" id="ARBA00007572"/>
    </source>
</evidence>
<evidence type="ECO:0000256" key="2">
    <source>
        <dbReference type="ARBA" id="ARBA00022598"/>
    </source>
</evidence>
<dbReference type="Gene3D" id="3.30.470.30">
    <property type="entry name" value="DNA ligase/mRNA capping enzyme"/>
    <property type="match status" value="1"/>
</dbReference>
<protein>
    <submittedName>
        <fullName evidence="4">Bifunctional non-homologous end joining protein LigD</fullName>
        <ecNumber evidence="4">6.5.1.1</ecNumber>
    </submittedName>
</protein>
<keyword evidence="5" id="KW-1185">Reference proteome</keyword>
<dbReference type="Proteomes" id="UP001549291">
    <property type="component" value="Unassembled WGS sequence"/>
</dbReference>
<dbReference type="PANTHER" id="PTHR45674:SF4">
    <property type="entry name" value="DNA LIGASE 1"/>
    <property type="match status" value="1"/>
</dbReference>
<dbReference type="GO" id="GO:0003910">
    <property type="term" value="F:DNA ligase (ATP) activity"/>
    <property type="evidence" value="ECO:0007669"/>
    <property type="project" value="UniProtKB-EC"/>
</dbReference>
<sequence>MRPFEFCVPKAAKAVPAGPDWIHEIKYDGYRARLVRAGDRVRLESKAGLDWAWRFPFIAETARKMRQEDFAIDGEIVVLDLRGVSDFDALHSGRHNAEAQLYAFDLVGLAGDDLRQLPLFERKAELGKLLRGRAEGIFVAPFEPGAIGPDLFAAACEMGLEGLVSKHRERRYRPRTCDWIKVKNRAHPAMSRRFE</sequence>
<dbReference type="Gene3D" id="3.30.1490.70">
    <property type="match status" value="1"/>
</dbReference>
<organism evidence="4 5">
    <name type="scientific">Bradyrhizobium japonicum</name>
    <dbReference type="NCBI Taxonomy" id="375"/>
    <lineage>
        <taxon>Bacteria</taxon>
        <taxon>Pseudomonadati</taxon>
        <taxon>Pseudomonadota</taxon>
        <taxon>Alphaproteobacteria</taxon>
        <taxon>Hyphomicrobiales</taxon>
        <taxon>Nitrobacteraceae</taxon>
        <taxon>Bradyrhizobium</taxon>
    </lineage>
</organism>
<dbReference type="InterPro" id="IPR050191">
    <property type="entry name" value="ATP-dep_DNA_ligase"/>
</dbReference>
<dbReference type="InterPro" id="IPR012310">
    <property type="entry name" value="DNA_ligase_ATP-dep_cent"/>
</dbReference>
<dbReference type="SUPFAM" id="SSF56091">
    <property type="entry name" value="DNA ligase/mRNA capping enzyme, catalytic domain"/>
    <property type="match status" value="1"/>
</dbReference>
<comment type="similarity">
    <text evidence="1">Belongs to the ATP-dependent DNA ligase family.</text>
</comment>
<dbReference type="EMBL" id="JBEPTQ010000002">
    <property type="protein sequence ID" value="MET4721895.1"/>
    <property type="molecule type" value="Genomic_DNA"/>
</dbReference>
<accession>A0ABV2RY75</accession>
<dbReference type="Pfam" id="PF01068">
    <property type="entry name" value="DNA_ligase_A_M"/>
    <property type="match status" value="1"/>
</dbReference>
<reference evidence="4 5" key="1">
    <citation type="submission" date="2024-06" db="EMBL/GenBank/DDBJ databases">
        <title>Genomic Encyclopedia of Type Strains, Phase V (KMG-V): Genome sequencing to study the core and pangenomes of soil and plant-associated prokaryotes.</title>
        <authorList>
            <person name="Whitman W."/>
        </authorList>
    </citation>
    <scope>NUCLEOTIDE SEQUENCE [LARGE SCALE GENOMIC DNA]</scope>
    <source>
        <strain evidence="4 5">USDA 160</strain>
    </source>
</reference>
<dbReference type="RefSeq" id="WP_354270219.1">
    <property type="nucleotide sequence ID" value="NZ_JBEPTQ010000002.1"/>
</dbReference>
<comment type="caution">
    <text evidence="4">The sequence shown here is derived from an EMBL/GenBank/DDBJ whole genome shotgun (WGS) entry which is preliminary data.</text>
</comment>
<evidence type="ECO:0000259" key="3">
    <source>
        <dbReference type="Pfam" id="PF01068"/>
    </source>
</evidence>
<gene>
    <name evidence="4" type="ORF">ABIF63_006001</name>
</gene>
<proteinExistence type="inferred from homology"/>